<evidence type="ECO:0000256" key="1">
    <source>
        <dbReference type="SAM" id="Phobius"/>
    </source>
</evidence>
<name>A0A251V6W2_HELAN</name>
<proteinExistence type="predicted"/>
<keyword evidence="1" id="KW-0812">Transmembrane</keyword>
<dbReference type="AlphaFoldDB" id="A0A251V6W2"/>
<keyword evidence="1" id="KW-1133">Transmembrane helix</keyword>
<accession>A0A251V6W2</accession>
<evidence type="ECO:0008006" key="4">
    <source>
        <dbReference type="Google" id="ProtNLM"/>
    </source>
</evidence>
<organism evidence="2 3">
    <name type="scientific">Helianthus annuus</name>
    <name type="common">Common sunflower</name>
    <dbReference type="NCBI Taxonomy" id="4232"/>
    <lineage>
        <taxon>Eukaryota</taxon>
        <taxon>Viridiplantae</taxon>
        <taxon>Streptophyta</taxon>
        <taxon>Embryophyta</taxon>
        <taxon>Tracheophyta</taxon>
        <taxon>Spermatophyta</taxon>
        <taxon>Magnoliopsida</taxon>
        <taxon>eudicotyledons</taxon>
        <taxon>Gunneridae</taxon>
        <taxon>Pentapetalae</taxon>
        <taxon>asterids</taxon>
        <taxon>campanulids</taxon>
        <taxon>Asterales</taxon>
        <taxon>Asteraceae</taxon>
        <taxon>Asteroideae</taxon>
        <taxon>Heliantheae alliance</taxon>
        <taxon>Heliantheae</taxon>
        <taxon>Helianthus</taxon>
    </lineage>
</organism>
<dbReference type="Proteomes" id="UP000215914">
    <property type="component" value="Chromosome 3"/>
</dbReference>
<dbReference type="EMBL" id="CM007892">
    <property type="protein sequence ID" value="OTG31164.1"/>
    <property type="molecule type" value="Genomic_DNA"/>
</dbReference>
<protein>
    <recommendedName>
        <fullName evidence="4">Major facilitator, sugar transporter-like, Major facilitator superfamily domain protein</fullName>
    </recommendedName>
</protein>
<evidence type="ECO:0000313" key="2">
    <source>
        <dbReference type="EMBL" id="OTG31164.1"/>
    </source>
</evidence>
<keyword evidence="3" id="KW-1185">Reference proteome</keyword>
<reference evidence="3" key="1">
    <citation type="journal article" date="2017" name="Nature">
        <title>The sunflower genome provides insights into oil metabolism, flowering and Asterid evolution.</title>
        <authorList>
            <person name="Badouin H."/>
            <person name="Gouzy J."/>
            <person name="Grassa C.J."/>
            <person name="Murat F."/>
            <person name="Staton S.E."/>
            <person name="Cottret L."/>
            <person name="Lelandais-Briere C."/>
            <person name="Owens G.L."/>
            <person name="Carrere S."/>
            <person name="Mayjonade B."/>
            <person name="Legrand L."/>
            <person name="Gill N."/>
            <person name="Kane N.C."/>
            <person name="Bowers J.E."/>
            <person name="Hubner S."/>
            <person name="Bellec A."/>
            <person name="Berard A."/>
            <person name="Berges H."/>
            <person name="Blanchet N."/>
            <person name="Boniface M.C."/>
            <person name="Brunel D."/>
            <person name="Catrice O."/>
            <person name="Chaidir N."/>
            <person name="Claudel C."/>
            <person name="Donnadieu C."/>
            <person name="Faraut T."/>
            <person name="Fievet G."/>
            <person name="Helmstetter N."/>
            <person name="King M."/>
            <person name="Knapp S.J."/>
            <person name="Lai Z."/>
            <person name="Le Paslier M.C."/>
            <person name="Lippi Y."/>
            <person name="Lorenzon L."/>
            <person name="Mandel J.R."/>
            <person name="Marage G."/>
            <person name="Marchand G."/>
            <person name="Marquand E."/>
            <person name="Bret-Mestries E."/>
            <person name="Morien E."/>
            <person name="Nambeesan S."/>
            <person name="Nguyen T."/>
            <person name="Pegot-Espagnet P."/>
            <person name="Pouilly N."/>
            <person name="Raftis F."/>
            <person name="Sallet E."/>
            <person name="Schiex T."/>
            <person name="Thomas J."/>
            <person name="Vandecasteele C."/>
            <person name="Vares D."/>
            <person name="Vear F."/>
            <person name="Vautrin S."/>
            <person name="Crespi M."/>
            <person name="Mangin B."/>
            <person name="Burke J.M."/>
            <person name="Salse J."/>
            <person name="Munos S."/>
            <person name="Vincourt P."/>
            <person name="Rieseberg L.H."/>
            <person name="Langlade N.B."/>
        </authorList>
    </citation>
    <scope>NUCLEOTIDE SEQUENCE [LARGE SCALE GENOMIC DNA]</scope>
    <source>
        <strain evidence="3">cv. SF193</strain>
    </source>
</reference>
<dbReference type="InParanoid" id="A0A251V6W2"/>
<evidence type="ECO:0000313" key="3">
    <source>
        <dbReference type="Proteomes" id="UP000215914"/>
    </source>
</evidence>
<feature type="transmembrane region" description="Helical" evidence="1">
    <location>
        <begin position="23"/>
        <end position="43"/>
    </location>
</feature>
<keyword evidence="1" id="KW-0472">Membrane</keyword>
<sequence>MAGGSVAPTGVAKDRAEQYEGKVTAYVIIACIVAAVGGSIFGYDIGISGTYSTLLLY</sequence>
<gene>
    <name evidence="2" type="ORF">HannXRQ_Chr03g0072481</name>
</gene>